<dbReference type="EMBL" id="CP036273">
    <property type="protein sequence ID" value="QDU19536.1"/>
    <property type="molecule type" value="Genomic_DNA"/>
</dbReference>
<accession>A0A517XPW7</accession>
<keyword evidence="1" id="KW-0472">Membrane</keyword>
<feature type="transmembrane region" description="Helical" evidence="1">
    <location>
        <begin position="45"/>
        <end position="66"/>
    </location>
</feature>
<dbReference type="RefSeq" id="WP_145235645.1">
    <property type="nucleotide sequence ID" value="NZ_CP036273.1"/>
</dbReference>
<evidence type="ECO:0008006" key="4">
    <source>
        <dbReference type="Google" id="ProtNLM"/>
    </source>
</evidence>
<keyword evidence="1" id="KW-0812">Transmembrane</keyword>
<name>A0A517XPW7_9BACT</name>
<evidence type="ECO:0000313" key="3">
    <source>
        <dbReference type="Proteomes" id="UP000319576"/>
    </source>
</evidence>
<feature type="transmembrane region" description="Helical" evidence="1">
    <location>
        <begin position="12"/>
        <end position="33"/>
    </location>
</feature>
<evidence type="ECO:0000256" key="1">
    <source>
        <dbReference type="SAM" id="Phobius"/>
    </source>
</evidence>
<dbReference type="KEGG" id="uli:ETAA1_14650"/>
<reference evidence="2 3" key="1">
    <citation type="submission" date="2019-02" db="EMBL/GenBank/DDBJ databases">
        <title>Deep-cultivation of Planctomycetes and their phenomic and genomic characterization uncovers novel biology.</title>
        <authorList>
            <person name="Wiegand S."/>
            <person name="Jogler M."/>
            <person name="Boedeker C."/>
            <person name="Pinto D."/>
            <person name="Vollmers J."/>
            <person name="Rivas-Marin E."/>
            <person name="Kohn T."/>
            <person name="Peeters S.H."/>
            <person name="Heuer A."/>
            <person name="Rast P."/>
            <person name="Oberbeckmann S."/>
            <person name="Bunk B."/>
            <person name="Jeske O."/>
            <person name="Meyerdierks A."/>
            <person name="Storesund J.E."/>
            <person name="Kallscheuer N."/>
            <person name="Luecker S."/>
            <person name="Lage O.M."/>
            <person name="Pohl T."/>
            <person name="Merkel B.J."/>
            <person name="Hornburger P."/>
            <person name="Mueller R.-W."/>
            <person name="Bruemmer F."/>
            <person name="Labrenz M."/>
            <person name="Spormann A.M."/>
            <person name="Op den Camp H."/>
            <person name="Overmann J."/>
            <person name="Amann R."/>
            <person name="Jetten M.S.M."/>
            <person name="Mascher T."/>
            <person name="Medema M.H."/>
            <person name="Devos D.P."/>
            <person name="Kaster A.-K."/>
            <person name="Ovreas L."/>
            <person name="Rohde M."/>
            <person name="Galperin M.Y."/>
            <person name="Jogler C."/>
        </authorList>
    </citation>
    <scope>NUCLEOTIDE SEQUENCE [LARGE SCALE GENOMIC DNA]</scope>
    <source>
        <strain evidence="2 3">ETA_A1</strain>
    </source>
</reference>
<gene>
    <name evidence="2" type="ORF">ETAA1_14650</name>
</gene>
<dbReference type="Proteomes" id="UP000319576">
    <property type="component" value="Chromosome"/>
</dbReference>
<sequence>MTDHLHDADAPRAHAAGEFLTVLTVGVLGLVALQMSHNGQLGYLLASPFHPLVTASGWALLGLAAVRAVAIRHDGGGHHHNSDWTYTRLAVLCLPVALFLCGVPYSGFSQARIQKLLGGDDAVTGFLSPPYTDGTVTAFNELAAGASDEAERERLRGRTAVVSGRVSRIDDRQFTVYRLKMTCCAADVVPAKVRVVLERGTLGGFGEGDWFEATGRVQYVPAPNSKHFIPVVLVADAAGFRRVAPAGEYD</sequence>
<organism evidence="2 3">
    <name type="scientific">Urbifossiella limnaea</name>
    <dbReference type="NCBI Taxonomy" id="2528023"/>
    <lineage>
        <taxon>Bacteria</taxon>
        <taxon>Pseudomonadati</taxon>
        <taxon>Planctomycetota</taxon>
        <taxon>Planctomycetia</taxon>
        <taxon>Gemmatales</taxon>
        <taxon>Gemmataceae</taxon>
        <taxon>Urbifossiella</taxon>
    </lineage>
</organism>
<dbReference type="OrthoDB" id="183643at2"/>
<evidence type="ECO:0000313" key="2">
    <source>
        <dbReference type="EMBL" id="QDU19536.1"/>
    </source>
</evidence>
<protein>
    <recommendedName>
        <fullName evidence="4">TIGR03943 family protein</fullName>
    </recommendedName>
</protein>
<proteinExistence type="predicted"/>
<feature type="transmembrane region" description="Helical" evidence="1">
    <location>
        <begin position="86"/>
        <end position="108"/>
    </location>
</feature>
<keyword evidence="1" id="KW-1133">Transmembrane helix</keyword>
<keyword evidence="3" id="KW-1185">Reference proteome</keyword>
<dbReference type="AlphaFoldDB" id="A0A517XPW7"/>